<reference evidence="1 2" key="1">
    <citation type="journal article" date="2012" name="J. Bacteriol.">
        <title>Draft Genome Sequence of the Extremely Halophilic Archaeon Halogranum salarium B-1T.</title>
        <authorList>
            <person name="Kim K.K."/>
            <person name="Lee K.C."/>
            <person name="Lee J.S."/>
        </authorList>
    </citation>
    <scope>NUCLEOTIDE SEQUENCE [LARGE SCALE GENOMIC DNA]</scope>
    <source>
        <strain evidence="1 2">B-1</strain>
    </source>
</reference>
<dbReference type="PANTHER" id="PTHR30565">
    <property type="entry name" value="PROTEIN YCIF"/>
    <property type="match status" value="1"/>
</dbReference>
<evidence type="ECO:0000313" key="2">
    <source>
        <dbReference type="Proteomes" id="UP000007813"/>
    </source>
</evidence>
<evidence type="ECO:0000313" key="1">
    <source>
        <dbReference type="EMBL" id="EJN57974.1"/>
    </source>
</evidence>
<dbReference type="eggNOG" id="arCOG11147">
    <property type="taxonomic scope" value="Archaea"/>
</dbReference>
<dbReference type="InterPro" id="IPR047114">
    <property type="entry name" value="YciF"/>
</dbReference>
<protein>
    <submittedName>
        <fullName evidence="1">Uncharacterized protein</fullName>
    </submittedName>
</protein>
<dbReference type="AlphaFoldDB" id="J3JE18"/>
<comment type="caution">
    <text evidence="1">The sequence shown here is derived from an EMBL/GenBank/DDBJ whole genome shotgun (WGS) entry which is preliminary data.</text>
</comment>
<dbReference type="Proteomes" id="UP000007813">
    <property type="component" value="Unassembled WGS sequence"/>
</dbReference>
<gene>
    <name evidence="1" type="ORF">HSB1_33910</name>
</gene>
<organism evidence="1 2">
    <name type="scientific">Halogranum salarium B-1</name>
    <dbReference type="NCBI Taxonomy" id="1210908"/>
    <lineage>
        <taxon>Archaea</taxon>
        <taxon>Methanobacteriati</taxon>
        <taxon>Methanobacteriota</taxon>
        <taxon>Stenosarchaea group</taxon>
        <taxon>Halobacteria</taxon>
        <taxon>Halobacteriales</taxon>
        <taxon>Haloferacaceae</taxon>
    </lineage>
</organism>
<dbReference type="OrthoDB" id="302765at2157"/>
<dbReference type="InterPro" id="IPR010287">
    <property type="entry name" value="DUF892_YciF-like"/>
</dbReference>
<dbReference type="PANTHER" id="PTHR30565:SF9">
    <property type="entry name" value="PROTEIN YCIF"/>
    <property type="match status" value="1"/>
</dbReference>
<proteinExistence type="predicted"/>
<dbReference type="InterPro" id="IPR012347">
    <property type="entry name" value="Ferritin-like"/>
</dbReference>
<accession>J3JE18</accession>
<name>J3JE18_9EURY</name>
<dbReference type="Pfam" id="PF05974">
    <property type="entry name" value="DUF892"/>
    <property type="match status" value="1"/>
</dbReference>
<dbReference type="SUPFAM" id="SSF47240">
    <property type="entry name" value="Ferritin-like"/>
    <property type="match status" value="1"/>
</dbReference>
<dbReference type="Gene3D" id="1.20.1260.10">
    <property type="match status" value="1"/>
</dbReference>
<dbReference type="EMBL" id="ALJD01000009">
    <property type="protein sequence ID" value="EJN57974.1"/>
    <property type="molecule type" value="Genomic_DNA"/>
</dbReference>
<dbReference type="RefSeq" id="WP_009376690.1">
    <property type="nucleotide sequence ID" value="NZ_ALJD01000009.1"/>
</dbReference>
<dbReference type="InterPro" id="IPR009078">
    <property type="entry name" value="Ferritin-like_SF"/>
</dbReference>
<sequence>MSVDDIHGLFTAGLKDLYDAEHRLADALSEMEAQVEDEELASAFAEHESETQTHIDRLEDVFESIDADPERETCEATKGHVEEHEEFVEEHDPSKKALERYNITAAQKTEVYEIITYENLIQLAEHGGHDEAVDLLQQNLEDEENALDKLQTAASDFDYDSLNH</sequence>